<comment type="caution">
    <text evidence="4">The sequence shown here is derived from an EMBL/GenBank/DDBJ whole genome shotgun (WGS) entry which is preliminary data.</text>
</comment>
<dbReference type="InterPro" id="IPR001789">
    <property type="entry name" value="Sig_transdc_resp-reg_receiver"/>
</dbReference>
<proteinExistence type="predicted"/>
<evidence type="ECO:0000259" key="3">
    <source>
        <dbReference type="PROSITE" id="PS50110"/>
    </source>
</evidence>
<feature type="domain" description="Response regulatory" evidence="3">
    <location>
        <begin position="12"/>
        <end position="128"/>
    </location>
</feature>
<evidence type="ECO:0000313" key="4">
    <source>
        <dbReference type="EMBL" id="MDC7684866.1"/>
    </source>
</evidence>
<dbReference type="PANTHER" id="PTHR44591">
    <property type="entry name" value="STRESS RESPONSE REGULATOR PROTEIN 1"/>
    <property type="match status" value="1"/>
</dbReference>
<accession>A0ABT5HXR9</accession>
<organism evidence="4 5">
    <name type="scientific">Asticcacaulis aquaticus</name>
    <dbReference type="NCBI Taxonomy" id="2984212"/>
    <lineage>
        <taxon>Bacteria</taxon>
        <taxon>Pseudomonadati</taxon>
        <taxon>Pseudomonadota</taxon>
        <taxon>Alphaproteobacteria</taxon>
        <taxon>Caulobacterales</taxon>
        <taxon>Caulobacteraceae</taxon>
        <taxon>Asticcacaulis</taxon>
    </lineage>
</organism>
<dbReference type="EMBL" id="JAQQKX010000016">
    <property type="protein sequence ID" value="MDC7684866.1"/>
    <property type="molecule type" value="Genomic_DNA"/>
</dbReference>
<evidence type="ECO:0000256" key="2">
    <source>
        <dbReference type="PROSITE-ProRule" id="PRU00169"/>
    </source>
</evidence>
<dbReference type="SMART" id="SM00448">
    <property type="entry name" value="REC"/>
    <property type="match status" value="1"/>
</dbReference>
<gene>
    <name evidence="4" type="ORF">PQU92_16395</name>
</gene>
<dbReference type="CDD" id="cd00156">
    <property type="entry name" value="REC"/>
    <property type="match status" value="1"/>
</dbReference>
<dbReference type="PROSITE" id="PS50110">
    <property type="entry name" value="RESPONSE_REGULATORY"/>
    <property type="match status" value="1"/>
</dbReference>
<dbReference type="PANTHER" id="PTHR44591:SF3">
    <property type="entry name" value="RESPONSE REGULATORY DOMAIN-CONTAINING PROTEIN"/>
    <property type="match status" value="1"/>
</dbReference>
<evidence type="ECO:0000256" key="1">
    <source>
        <dbReference type="ARBA" id="ARBA00022553"/>
    </source>
</evidence>
<protein>
    <submittedName>
        <fullName evidence="4">Response regulator</fullName>
    </submittedName>
</protein>
<feature type="modified residue" description="4-aspartylphosphate" evidence="2">
    <location>
        <position position="61"/>
    </location>
</feature>
<dbReference type="SUPFAM" id="SSF52172">
    <property type="entry name" value="CheY-like"/>
    <property type="match status" value="1"/>
</dbReference>
<sequence length="216" mass="24050">MSHHFVSFESARLLVVDDDPILREFAVSHLSTDEVTVEVAEDGEAAWRILSKQDFDIVLLDLDMPRMDGFELLGLMRADPRLRHVPVVVATGREDMVAVDKAFASGATSFVVKPLNWRLISHQLSYVLRNARDEAAVRGALKQLQDDNMLKGEVLRLSHGKLSDSLTRLMQLTDDMEGLAVDAALAGAVKKMRDTTRTIQTLHADMARAMALIQRS</sequence>
<dbReference type="RefSeq" id="WP_272749338.1">
    <property type="nucleotide sequence ID" value="NZ_JAQQKX010000016.1"/>
</dbReference>
<reference evidence="4 5" key="1">
    <citation type="submission" date="2023-01" db="EMBL/GenBank/DDBJ databases">
        <title>Novel species of the genus Asticcacaulis isolated from rivers.</title>
        <authorList>
            <person name="Lu H."/>
        </authorList>
    </citation>
    <scope>NUCLEOTIDE SEQUENCE [LARGE SCALE GENOMIC DNA]</scope>
    <source>
        <strain evidence="4 5">BYS171W</strain>
    </source>
</reference>
<dbReference type="Gene3D" id="3.40.50.2300">
    <property type="match status" value="1"/>
</dbReference>
<dbReference type="InterPro" id="IPR050595">
    <property type="entry name" value="Bact_response_regulator"/>
</dbReference>
<dbReference type="Proteomes" id="UP001214854">
    <property type="component" value="Unassembled WGS sequence"/>
</dbReference>
<evidence type="ECO:0000313" key="5">
    <source>
        <dbReference type="Proteomes" id="UP001214854"/>
    </source>
</evidence>
<dbReference type="InterPro" id="IPR011006">
    <property type="entry name" value="CheY-like_superfamily"/>
</dbReference>
<name>A0ABT5HXR9_9CAUL</name>
<keyword evidence="5" id="KW-1185">Reference proteome</keyword>
<keyword evidence="1 2" id="KW-0597">Phosphoprotein</keyword>
<dbReference type="Pfam" id="PF00072">
    <property type="entry name" value="Response_reg"/>
    <property type="match status" value="1"/>
</dbReference>